<evidence type="ECO:0000256" key="3">
    <source>
        <dbReference type="ARBA" id="ARBA00022777"/>
    </source>
</evidence>
<reference evidence="5 6" key="1">
    <citation type="journal article" date="2016" name="Front. Microbiol.">
        <title>Comprehensive Phylogenetic Analysis of Bovine Non-aureus Staphylococci Species Based on Whole-Genome Sequencing.</title>
        <authorList>
            <person name="Naushad S."/>
            <person name="Barkema H.W."/>
            <person name="Luby C."/>
            <person name="Condas L.A."/>
            <person name="Nobrega D.B."/>
            <person name="Carson D.A."/>
            <person name="De Buck J."/>
        </authorList>
    </citation>
    <scope>NUCLEOTIDE SEQUENCE [LARGE SCALE GENOMIC DNA]</scope>
    <source>
        <strain evidence="5 6">SNUC 4781</strain>
    </source>
</reference>
<protein>
    <submittedName>
        <fullName evidence="5">Sugar kinase</fullName>
    </submittedName>
</protein>
<dbReference type="InterPro" id="IPR029056">
    <property type="entry name" value="Ribokinase-like"/>
</dbReference>
<dbReference type="Proteomes" id="UP000265541">
    <property type="component" value="Unassembled WGS sequence"/>
</dbReference>
<feature type="domain" description="Carbohydrate kinase PfkB" evidence="4">
    <location>
        <begin position="20"/>
        <end position="296"/>
    </location>
</feature>
<dbReference type="CDD" id="cd01166">
    <property type="entry name" value="KdgK"/>
    <property type="match status" value="1"/>
</dbReference>
<accession>A0A3A0VQU1</accession>
<evidence type="ECO:0000313" key="5">
    <source>
        <dbReference type="EMBL" id="RIP36124.1"/>
    </source>
</evidence>
<dbReference type="GO" id="GO:0016301">
    <property type="term" value="F:kinase activity"/>
    <property type="evidence" value="ECO:0007669"/>
    <property type="project" value="UniProtKB-KW"/>
</dbReference>
<comment type="caution">
    <text evidence="5">The sequence shown here is derived from an EMBL/GenBank/DDBJ whole genome shotgun (WGS) entry which is preliminary data.</text>
</comment>
<dbReference type="PANTHER" id="PTHR43320:SF2">
    <property type="entry name" value="2-DEHYDRO-3-DEOXYGLUCONOKINASE_2-DEHYDRO-3-DEOXYGALACTONOKINASE"/>
    <property type="match status" value="1"/>
</dbReference>
<dbReference type="OrthoDB" id="9813569at2"/>
<dbReference type="InterPro" id="IPR052700">
    <property type="entry name" value="Carb_kinase_PfkB-like"/>
</dbReference>
<comment type="similarity">
    <text evidence="1">Belongs to the carbohydrate kinase PfkB family.</text>
</comment>
<keyword evidence="3 5" id="KW-0418">Kinase</keyword>
<keyword evidence="2" id="KW-0808">Transferase</keyword>
<gene>
    <name evidence="5" type="ORF">BUZ14_05595</name>
</gene>
<dbReference type="AlphaFoldDB" id="A0A3A0VQU1"/>
<dbReference type="EMBL" id="QYJN01000002">
    <property type="protein sequence ID" value="RIP36124.1"/>
    <property type="molecule type" value="Genomic_DNA"/>
</dbReference>
<dbReference type="InterPro" id="IPR011611">
    <property type="entry name" value="PfkB_dom"/>
</dbReference>
<dbReference type="SUPFAM" id="SSF53613">
    <property type="entry name" value="Ribokinase-like"/>
    <property type="match status" value="1"/>
</dbReference>
<evidence type="ECO:0000259" key="4">
    <source>
        <dbReference type="Pfam" id="PF00294"/>
    </source>
</evidence>
<evidence type="ECO:0000256" key="2">
    <source>
        <dbReference type="ARBA" id="ARBA00022679"/>
    </source>
</evidence>
<dbReference type="RefSeq" id="WP_119484889.1">
    <property type="nucleotide sequence ID" value="NZ_QYJN01000002.1"/>
</dbReference>
<dbReference type="PANTHER" id="PTHR43320">
    <property type="entry name" value="SUGAR KINASE"/>
    <property type="match status" value="1"/>
</dbReference>
<sequence>MTIYGLGEVLLRYTPPDYTLIKNAHTFDVQVGGAELNTLISLSNFNHNTEMVTVLPKHELGRIALQQMAQSNVGTQNIIYREGRIGTYYLEESFGFRSGKVIYDRQYSTFAEFQETLFDIEQVKSGDYFVLTGITLAVNQRFREQCVTLLTQLKERGVNIVFDINYRSNLWDNEVAKVTVESILPLVDVLLFGKMDTTHLLNLNSELDDMETCARTIQETYNIPMIASSNRDITSSTLQGIALKDGVYMTGITYPYQVLNRIGAGDAFMSGIIHGLIEQYQLEDTLNFATKCAVLQHATREDALSCQVDDVLNLAQHAGSLKR</sequence>
<dbReference type="Gene3D" id="3.40.1190.20">
    <property type="match status" value="1"/>
</dbReference>
<dbReference type="Pfam" id="PF00294">
    <property type="entry name" value="PfkB"/>
    <property type="match status" value="1"/>
</dbReference>
<proteinExistence type="inferred from homology"/>
<evidence type="ECO:0000313" key="6">
    <source>
        <dbReference type="Proteomes" id="UP000265541"/>
    </source>
</evidence>
<evidence type="ECO:0000256" key="1">
    <source>
        <dbReference type="ARBA" id="ARBA00010688"/>
    </source>
</evidence>
<name>A0A3A0VQU1_STAGA</name>
<organism evidence="5 6">
    <name type="scientific">Staphylococcus gallinarum</name>
    <dbReference type="NCBI Taxonomy" id="1293"/>
    <lineage>
        <taxon>Bacteria</taxon>
        <taxon>Bacillati</taxon>
        <taxon>Bacillota</taxon>
        <taxon>Bacilli</taxon>
        <taxon>Bacillales</taxon>
        <taxon>Staphylococcaceae</taxon>
        <taxon>Staphylococcus</taxon>
    </lineage>
</organism>